<evidence type="ECO:0008006" key="3">
    <source>
        <dbReference type="Google" id="ProtNLM"/>
    </source>
</evidence>
<comment type="caution">
    <text evidence="1">The sequence shown here is derived from an EMBL/GenBank/DDBJ whole genome shotgun (WGS) entry which is preliminary data.</text>
</comment>
<accession>A0AB74JTY5</accession>
<dbReference type="Pfam" id="PF13489">
    <property type="entry name" value="Methyltransf_23"/>
    <property type="match status" value="1"/>
</dbReference>
<dbReference type="SUPFAM" id="SSF53335">
    <property type="entry name" value="S-adenosyl-L-methionine-dependent methyltransferases"/>
    <property type="match status" value="1"/>
</dbReference>
<reference evidence="1 2" key="1">
    <citation type="submission" date="2018-10" db="EMBL/GenBank/DDBJ databases">
        <title>Fifty Aureobasidium pullulans genomes reveal a recombining polyextremotolerant generalist.</title>
        <authorList>
            <person name="Gostincar C."/>
            <person name="Turk M."/>
            <person name="Zajc J."/>
            <person name="Gunde-Cimerman N."/>
        </authorList>
    </citation>
    <scope>NUCLEOTIDE SEQUENCE [LARGE SCALE GENOMIC DNA]</scope>
    <source>
        <strain evidence="1 2">EXF-10081</strain>
    </source>
</reference>
<proteinExistence type="predicted"/>
<protein>
    <recommendedName>
        <fullName evidence="3">S-adenosyl-L-methionine-dependent methyltransferase</fullName>
    </recommendedName>
</protein>
<dbReference type="CDD" id="cd02440">
    <property type="entry name" value="AdoMet_MTases"/>
    <property type="match status" value="1"/>
</dbReference>
<dbReference type="PANTHER" id="PTHR45036">
    <property type="entry name" value="METHYLTRANSFERASE LIKE 7B"/>
    <property type="match status" value="1"/>
</dbReference>
<dbReference type="EMBL" id="QZAT01000051">
    <property type="protein sequence ID" value="THX28470.1"/>
    <property type="molecule type" value="Genomic_DNA"/>
</dbReference>
<dbReference type="AlphaFoldDB" id="A0AB74JTY5"/>
<name>A0AB74JTY5_AURPU</name>
<evidence type="ECO:0000313" key="1">
    <source>
        <dbReference type="EMBL" id="THX28470.1"/>
    </source>
</evidence>
<dbReference type="InterPro" id="IPR052356">
    <property type="entry name" value="Thiol_S-MT"/>
</dbReference>
<evidence type="ECO:0000313" key="2">
    <source>
        <dbReference type="Proteomes" id="UP000310374"/>
    </source>
</evidence>
<dbReference type="Gene3D" id="3.40.50.150">
    <property type="entry name" value="Vaccinia Virus protein VP39"/>
    <property type="match status" value="1"/>
</dbReference>
<gene>
    <name evidence="1" type="ORF">D6D12_04781</name>
</gene>
<organism evidence="1 2">
    <name type="scientific">Aureobasidium pullulans</name>
    <name type="common">Black yeast</name>
    <name type="synonym">Pullularia pullulans</name>
    <dbReference type="NCBI Taxonomy" id="5580"/>
    <lineage>
        <taxon>Eukaryota</taxon>
        <taxon>Fungi</taxon>
        <taxon>Dikarya</taxon>
        <taxon>Ascomycota</taxon>
        <taxon>Pezizomycotina</taxon>
        <taxon>Dothideomycetes</taxon>
        <taxon>Dothideomycetidae</taxon>
        <taxon>Dothideales</taxon>
        <taxon>Saccotheciaceae</taxon>
        <taxon>Aureobasidium</taxon>
    </lineage>
</organism>
<dbReference type="PANTHER" id="PTHR45036:SF1">
    <property type="entry name" value="METHYLTRANSFERASE LIKE 7A"/>
    <property type="match status" value="1"/>
</dbReference>
<sequence>MAAYPVLLKHIVSGNWTNASASAFANFYTEMSKNCKHILCFQKPIHLVILTHVKFAGPHFSAYEEEETPVPHLISLAKGVVLEIGPGSGTQLPRFNAEAVTRVYGIEPNGTFIPILAAKAAALPELKDKYTIIHAAFENFEILEDHGVVEGSVDTVVCMQVLCSVDNLPTTCKSIHALLKPGGHLLFWEHQNSSDMLTNWMQRIWNLVRRPLMGGCYLDRDIESAISKAGEWEVVEMGRDGVEGYDLMPRTWGCLRKLG</sequence>
<dbReference type="Proteomes" id="UP000310374">
    <property type="component" value="Unassembled WGS sequence"/>
</dbReference>
<dbReference type="InterPro" id="IPR029063">
    <property type="entry name" value="SAM-dependent_MTases_sf"/>
</dbReference>